<reference evidence="1" key="1">
    <citation type="journal article" date="2015" name="Nature">
        <title>Complex archaea that bridge the gap between prokaryotes and eukaryotes.</title>
        <authorList>
            <person name="Spang A."/>
            <person name="Saw J.H."/>
            <person name="Jorgensen S.L."/>
            <person name="Zaremba-Niedzwiedzka K."/>
            <person name="Martijn J."/>
            <person name="Lind A.E."/>
            <person name="van Eijk R."/>
            <person name="Schleper C."/>
            <person name="Guy L."/>
            <person name="Ettema T.J."/>
        </authorList>
    </citation>
    <scope>NUCLEOTIDE SEQUENCE</scope>
</reference>
<dbReference type="EMBL" id="LAZR01031014">
    <property type="protein sequence ID" value="KKL54952.1"/>
    <property type="molecule type" value="Genomic_DNA"/>
</dbReference>
<accession>A0A0F9FUY5</accession>
<gene>
    <name evidence="1" type="ORF">LCGC14_2260310</name>
</gene>
<proteinExistence type="predicted"/>
<feature type="non-terminal residue" evidence="1">
    <location>
        <position position="1"/>
    </location>
</feature>
<comment type="caution">
    <text evidence="1">The sequence shown here is derived from an EMBL/GenBank/DDBJ whole genome shotgun (WGS) entry which is preliminary data.</text>
</comment>
<protein>
    <submittedName>
        <fullName evidence="1">Uncharacterized protein</fullName>
    </submittedName>
</protein>
<organism evidence="1">
    <name type="scientific">marine sediment metagenome</name>
    <dbReference type="NCBI Taxonomy" id="412755"/>
    <lineage>
        <taxon>unclassified sequences</taxon>
        <taxon>metagenomes</taxon>
        <taxon>ecological metagenomes</taxon>
    </lineage>
</organism>
<evidence type="ECO:0000313" key="1">
    <source>
        <dbReference type="EMBL" id="KKL54952.1"/>
    </source>
</evidence>
<name>A0A0F9FUY5_9ZZZZ</name>
<dbReference type="AlphaFoldDB" id="A0A0F9FUY5"/>
<sequence>TAYNTRGLPMLKYKRLRTATLTDGAETLATILSGLKNKTYRIAGLTTDPLANMWIRLYRNGEQVVDVQSIACTSSKPMLAMDVPVDVGDDIKVGFYNNGAATTVKDIAISYEDK</sequence>